<dbReference type="GeneID" id="4463213"/>
<evidence type="ECO:0000313" key="2">
    <source>
        <dbReference type="Proteomes" id="UP000000674"/>
    </source>
</evidence>
<dbReference type="RefSeq" id="WP_011696193.1">
    <property type="nucleotide sequence ID" value="NC_008553.1"/>
</dbReference>
<dbReference type="Proteomes" id="UP000000674">
    <property type="component" value="Chromosome"/>
</dbReference>
<protein>
    <submittedName>
        <fullName evidence="1">Uncharacterized protein</fullName>
    </submittedName>
</protein>
<proteinExistence type="predicted"/>
<accession>A0B7X5</accession>
<evidence type="ECO:0000313" key="1">
    <source>
        <dbReference type="EMBL" id="ABK14799.1"/>
    </source>
</evidence>
<reference evidence="1 2" key="1">
    <citation type="submission" date="2006-10" db="EMBL/GenBank/DDBJ databases">
        <title>Complete sequence of Methanosaeta thermophila PT.</title>
        <authorList>
            <consortium name="US DOE Joint Genome Institute"/>
            <person name="Copeland A."/>
            <person name="Lucas S."/>
            <person name="Lapidus A."/>
            <person name="Barry K."/>
            <person name="Detter J.C."/>
            <person name="Glavina del Rio T."/>
            <person name="Hammon N."/>
            <person name="Israni S."/>
            <person name="Pitluck S."/>
            <person name="Chain P."/>
            <person name="Malfatti S."/>
            <person name="Shin M."/>
            <person name="Vergez L."/>
            <person name="Schmutz J."/>
            <person name="Larimer F."/>
            <person name="Land M."/>
            <person name="Hauser L."/>
            <person name="Kyrpides N."/>
            <person name="Kim E."/>
            <person name="Smith K.S."/>
            <person name="Ingram-Smith C."/>
            <person name="Richardson P."/>
        </authorList>
    </citation>
    <scope>NUCLEOTIDE SEQUENCE [LARGE SCALE GENOMIC DNA]</scope>
    <source>
        <strain evidence="2">DSM 6194 / JCM 14653 / NBRC 101360 / PT</strain>
    </source>
</reference>
<sequence length="150" mass="16416">MRIKIADDEIAYLRGRTGTLALARTLGRYFFLETEREEIVLFTDPGDLIVASSFGTGDAVERGLRCTIFHIRELGSPLIVLPKGHPASPRLKVVVSVGKRTRISCRIRPGTHPEQDVLCGAEEMDGLEIHGTNDGAEVIGFAGEVCVERL</sequence>
<dbReference type="EMBL" id="CP000477">
    <property type="protein sequence ID" value="ABK14799.1"/>
    <property type="molecule type" value="Genomic_DNA"/>
</dbReference>
<gene>
    <name evidence="1" type="ordered locus">Mthe_1014</name>
</gene>
<dbReference type="AlphaFoldDB" id="A0B7X5"/>
<dbReference type="OrthoDB" id="80177at2157"/>
<dbReference type="KEGG" id="mtp:Mthe_1014"/>
<dbReference type="STRING" id="349307.Mthe_1014"/>
<dbReference type="HOGENOM" id="CLU_140791_0_0_2"/>
<organism evidence="1 2">
    <name type="scientific">Methanothrix thermoacetophila (strain DSM 6194 / JCM 14653 / NBRC 101360 / PT)</name>
    <name type="common">Methanosaeta thermophila</name>
    <dbReference type="NCBI Taxonomy" id="349307"/>
    <lineage>
        <taxon>Archaea</taxon>
        <taxon>Methanobacteriati</taxon>
        <taxon>Methanobacteriota</taxon>
        <taxon>Stenosarchaea group</taxon>
        <taxon>Methanomicrobia</taxon>
        <taxon>Methanotrichales</taxon>
        <taxon>Methanotrichaceae</taxon>
        <taxon>Methanothrix</taxon>
    </lineage>
</organism>
<name>A0B7X5_METTP</name>
<keyword evidence="2" id="KW-1185">Reference proteome</keyword>